<feature type="region of interest" description="Disordered" evidence="1">
    <location>
        <begin position="1"/>
        <end position="42"/>
    </location>
</feature>
<dbReference type="EMBL" id="CP029449">
    <property type="protein sequence ID" value="AWL67834.1"/>
    <property type="molecule type" value="Genomic_DNA"/>
</dbReference>
<name>A0A2V4G587_SERMA</name>
<feature type="compositionally biased region" description="Basic and acidic residues" evidence="1">
    <location>
        <begin position="32"/>
        <end position="42"/>
    </location>
</feature>
<dbReference type="Proteomes" id="UP000245399">
    <property type="component" value="Chromosome"/>
</dbReference>
<feature type="compositionally biased region" description="Basic and acidic residues" evidence="1">
    <location>
        <begin position="66"/>
        <end position="83"/>
    </location>
</feature>
<dbReference type="AlphaFoldDB" id="A0A2V4G587"/>
<accession>A0A2V4G587</accession>
<sequence length="131" mass="14423">MNKVAPVRPCCDPAGGGWAGRTAQRSQQRGEPGSEKNLSREECAQRRGNCFRCKVAAIKHKAQPRHRQDSQQDKDAQAARSRMETWPTRHPRVTAAPACALTRARSMPRRQGQSAPAAAHGHILRRGVEAP</sequence>
<proteinExistence type="predicted"/>
<gene>
    <name evidence="2" type="ORF">DKC05_09220</name>
</gene>
<evidence type="ECO:0000256" key="1">
    <source>
        <dbReference type="SAM" id="MobiDB-lite"/>
    </source>
</evidence>
<evidence type="ECO:0000313" key="2">
    <source>
        <dbReference type="EMBL" id="AWL67834.1"/>
    </source>
</evidence>
<reference evidence="2 3" key="1">
    <citation type="submission" date="2018-05" db="EMBL/GenBank/DDBJ databases">
        <title>Klebsiella quasipneumonaiae provides a window into carbapenemase gene transfer, plasmid rearrangements and nosocomial acquisition from the hospital environment.</title>
        <authorList>
            <person name="Mathers A.J."/>
            <person name="Vegesana K."/>
            <person name="Stoesser N."/>
            <person name="Crook D."/>
            <person name="Vaughan A."/>
            <person name="Barry K."/>
            <person name="Parikh H."/>
            <person name="Sebra R."/>
            <person name="Kotay S."/>
            <person name="Walker A.S."/>
            <person name="Sheppard A.E."/>
        </authorList>
    </citation>
    <scope>NUCLEOTIDE SEQUENCE [LARGE SCALE GENOMIC DNA]</scope>
    <source>
        <strain evidence="2 3">CAV1761</strain>
    </source>
</reference>
<organism evidence="2 3">
    <name type="scientific">Serratia marcescens</name>
    <dbReference type="NCBI Taxonomy" id="615"/>
    <lineage>
        <taxon>Bacteria</taxon>
        <taxon>Pseudomonadati</taxon>
        <taxon>Pseudomonadota</taxon>
        <taxon>Gammaproteobacteria</taxon>
        <taxon>Enterobacterales</taxon>
        <taxon>Yersiniaceae</taxon>
        <taxon>Serratia</taxon>
    </lineage>
</organism>
<protein>
    <submittedName>
        <fullName evidence="2">Uncharacterized protein</fullName>
    </submittedName>
</protein>
<evidence type="ECO:0000313" key="3">
    <source>
        <dbReference type="Proteomes" id="UP000245399"/>
    </source>
</evidence>
<feature type="region of interest" description="Disordered" evidence="1">
    <location>
        <begin position="59"/>
        <end position="131"/>
    </location>
</feature>